<sequence length="51" mass="5553">MGDVPEIAVIAPSWHAPQVFDSARGDEEMAIAGLKLRDYIDGFDNTDSVTM</sequence>
<reference evidence="1 2" key="1">
    <citation type="journal article" date="2019" name="Emerg. Microbes Infect.">
        <title>Comprehensive subspecies identification of 175 nontuberculous mycobacteria species based on 7547 genomic profiles.</title>
        <authorList>
            <person name="Matsumoto Y."/>
            <person name="Kinjo T."/>
            <person name="Motooka D."/>
            <person name="Nabeya D."/>
            <person name="Jung N."/>
            <person name="Uechi K."/>
            <person name="Horii T."/>
            <person name="Iida T."/>
            <person name="Fujita J."/>
            <person name="Nakamura S."/>
        </authorList>
    </citation>
    <scope>NUCLEOTIDE SEQUENCE [LARGE SCALE GENOMIC DNA]</scope>
    <source>
        <strain evidence="1 2">JCM 14233</strain>
    </source>
</reference>
<keyword evidence="2" id="KW-1185">Reference proteome</keyword>
<protein>
    <submittedName>
        <fullName evidence="1">Uncharacterized protein</fullName>
    </submittedName>
</protein>
<dbReference type="Proteomes" id="UP000467236">
    <property type="component" value="Chromosome"/>
</dbReference>
<dbReference type="KEGG" id="mshj:MSHI_09050"/>
<dbReference type="AlphaFoldDB" id="A0A7I7MNX4"/>
<gene>
    <name evidence="1" type="ORF">MSHI_09050</name>
</gene>
<name>A0A7I7MNX4_9MYCO</name>
<proteinExistence type="predicted"/>
<accession>A0A7I7MNX4</accession>
<evidence type="ECO:0000313" key="2">
    <source>
        <dbReference type="Proteomes" id="UP000467236"/>
    </source>
</evidence>
<organism evidence="1 2">
    <name type="scientific">Mycobacterium shinjukuense</name>
    <dbReference type="NCBI Taxonomy" id="398694"/>
    <lineage>
        <taxon>Bacteria</taxon>
        <taxon>Bacillati</taxon>
        <taxon>Actinomycetota</taxon>
        <taxon>Actinomycetes</taxon>
        <taxon>Mycobacteriales</taxon>
        <taxon>Mycobacteriaceae</taxon>
        <taxon>Mycobacterium</taxon>
    </lineage>
</organism>
<dbReference type="EMBL" id="AP022575">
    <property type="protein sequence ID" value="BBX72999.1"/>
    <property type="molecule type" value="Genomic_DNA"/>
</dbReference>
<evidence type="ECO:0000313" key="1">
    <source>
        <dbReference type="EMBL" id="BBX72999.1"/>
    </source>
</evidence>